<proteinExistence type="predicted"/>
<gene>
    <name evidence="1" type="ORF">L3Q82_021515</name>
</gene>
<dbReference type="Proteomes" id="UP000831701">
    <property type="component" value="Chromosome 3"/>
</dbReference>
<organism evidence="1 2">
    <name type="scientific">Scortum barcoo</name>
    <name type="common">barcoo grunter</name>
    <dbReference type="NCBI Taxonomy" id="214431"/>
    <lineage>
        <taxon>Eukaryota</taxon>
        <taxon>Metazoa</taxon>
        <taxon>Chordata</taxon>
        <taxon>Craniata</taxon>
        <taxon>Vertebrata</taxon>
        <taxon>Euteleostomi</taxon>
        <taxon>Actinopterygii</taxon>
        <taxon>Neopterygii</taxon>
        <taxon>Teleostei</taxon>
        <taxon>Neoteleostei</taxon>
        <taxon>Acanthomorphata</taxon>
        <taxon>Eupercaria</taxon>
        <taxon>Centrarchiformes</taxon>
        <taxon>Terapontoidei</taxon>
        <taxon>Terapontidae</taxon>
        <taxon>Scortum</taxon>
    </lineage>
</organism>
<name>A0ACB8X4G0_9TELE</name>
<reference evidence="1" key="1">
    <citation type="submission" date="2022-04" db="EMBL/GenBank/DDBJ databases">
        <title>Jade perch genome.</title>
        <authorList>
            <person name="Chao B."/>
        </authorList>
    </citation>
    <scope>NUCLEOTIDE SEQUENCE</scope>
    <source>
        <strain evidence="1">CB-2022</strain>
    </source>
</reference>
<evidence type="ECO:0000313" key="2">
    <source>
        <dbReference type="Proteomes" id="UP000831701"/>
    </source>
</evidence>
<protein>
    <submittedName>
        <fullName evidence="1">Uncharacterized protein</fullName>
    </submittedName>
</protein>
<keyword evidence="2" id="KW-1185">Reference proteome</keyword>
<sequence>GRCRAADPFILSICGTPELWPPADRRGRCLSPSLSEERERERERGELLNCDSNSAVVCACESSLEGLTPRVPRRELVGSGSCVCRVMTRRSGVASYNGGSCPSAENRRDQHRSGGDAIHLHCCLSFIPKGETRLPIMLHFHHKLPAGGAVVLLAFLLRGCAVQAASLPRHYRLRGGESEGQPAAYPPSSDMIKALEYIENLKQRNGGRPEPVDYDEVDKFRVLLQLASQQDEAPGDRQPAPGAQRQDITAEQLMKALLKSLQDQAGKDAKLGPASAPRNDRRTHRHRAKDTEAPESAPVDYGNFPRPHKKYPLMFEDEENTDAAKRATEDLDEQYTPQSLANLRSIFEELGRMPTLGGQKRDVFGGDDDDDDQEEEEDLRNQAYEDVAGGEEWVPVEERQETEEMVNGSHEEMDRALGEQEEAEREEVRRRASQGDADDDTKLVDYYLLKVLEMSDQTQKRDKTGEQRKRLIRPSIVDPRTVKELLELSLKLHVPPQDLIDMLLTEELRKLHRDPHAPARYTAGQTPKIRYFSRRLPLKSKPAPEDMDREDFLDIIGVETISNEYPVVQRPLKTSSTSSSSSSSDRIPAASNPAVNSGPIKIPPPSGRRENLFLSELNKMPLKRQAADGDEDDGDDVEDEVTTYLAAKILTEYPNTIAKRDTQAQLKGQFPYELYERALKDYLGQADAEKRPLAKRETEAGAEEKVAPTEMLQQGREEAKTSAPQTANEEEEVVEEKKEHREKTVAGM</sequence>
<comment type="caution">
    <text evidence="1">The sequence shown here is derived from an EMBL/GenBank/DDBJ whole genome shotgun (WGS) entry which is preliminary data.</text>
</comment>
<feature type="non-terminal residue" evidence="1">
    <location>
        <position position="1"/>
    </location>
</feature>
<accession>A0ACB8X4G0</accession>
<dbReference type="EMBL" id="CM041533">
    <property type="protein sequence ID" value="KAI3374988.1"/>
    <property type="molecule type" value="Genomic_DNA"/>
</dbReference>
<evidence type="ECO:0000313" key="1">
    <source>
        <dbReference type="EMBL" id="KAI3374988.1"/>
    </source>
</evidence>